<reference evidence="1 2" key="1">
    <citation type="submission" date="2019-08" db="EMBL/GenBank/DDBJ databases">
        <title>Deep-cultivation of Planctomycetes and their phenomic and genomic characterization uncovers novel biology.</title>
        <authorList>
            <person name="Wiegand S."/>
            <person name="Jogler M."/>
            <person name="Boedeker C."/>
            <person name="Pinto D."/>
            <person name="Vollmers J."/>
            <person name="Rivas-Marin E."/>
            <person name="Kohn T."/>
            <person name="Peeters S.H."/>
            <person name="Heuer A."/>
            <person name="Rast P."/>
            <person name="Oberbeckmann S."/>
            <person name="Bunk B."/>
            <person name="Jeske O."/>
            <person name="Meyerdierks A."/>
            <person name="Storesund J.E."/>
            <person name="Kallscheuer N."/>
            <person name="Luecker S."/>
            <person name="Lage O.M."/>
            <person name="Pohl T."/>
            <person name="Merkel B.J."/>
            <person name="Hornburger P."/>
            <person name="Mueller R.-W."/>
            <person name="Bruemmer F."/>
            <person name="Labrenz M."/>
            <person name="Spormann A.M."/>
            <person name="Op den Camp H."/>
            <person name="Overmann J."/>
            <person name="Amann R."/>
            <person name="Jetten M.S.M."/>
            <person name="Mascher T."/>
            <person name="Medema M.H."/>
            <person name="Devos D.P."/>
            <person name="Kaster A.-K."/>
            <person name="Ovreas L."/>
            <person name="Rohde M."/>
            <person name="Galperin M.Y."/>
            <person name="Jogler C."/>
        </authorList>
    </citation>
    <scope>NUCLEOTIDE SEQUENCE [LARGE SCALE GENOMIC DNA]</scope>
    <source>
        <strain evidence="1 2">Pr1d</strain>
    </source>
</reference>
<dbReference type="KEGG" id="bgok:Pr1d_48430"/>
<protein>
    <recommendedName>
        <fullName evidence="3">BON domain protein</fullName>
    </recommendedName>
</protein>
<evidence type="ECO:0008006" key="3">
    <source>
        <dbReference type="Google" id="ProtNLM"/>
    </source>
</evidence>
<evidence type="ECO:0000313" key="1">
    <source>
        <dbReference type="EMBL" id="QEG37497.1"/>
    </source>
</evidence>
<proteinExistence type="predicted"/>
<keyword evidence="2" id="KW-1185">Reference proteome</keyword>
<name>A0A5B9QEM7_9BACT</name>
<dbReference type="Proteomes" id="UP000323917">
    <property type="component" value="Chromosome"/>
</dbReference>
<sequence length="126" mass="13846">MNTSQGSLRVISYSTAKDASLENRVANYLYHRHVPGCEGIHTSAHRGTVVVRGQLPSQHAKWLCFECCSRVAGVIRLIDNVAVKCDKTGKPLRCRVSTVLDMACETPHRNPNSQLRMTAAPCVRAA</sequence>
<dbReference type="AlphaFoldDB" id="A0A5B9QEM7"/>
<organism evidence="1 2">
    <name type="scientific">Bythopirellula goksoeyrii</name>
    <dbReference type="NCBI Taxonomy" id="1400387"/>
    <lineage>
        <taxon>Bacteria</taxon>
        <taxon>Pseudomonadati</taxon>
        <taxon>Planctomycetota</taxon>
        <taxon>Planctomycetia</taxon>
        <taxon>Pirellulales</taxon>
        <taxon>Lacipirellulaceae</taxon>
        <taxon>Bythopirellula</taxon>
    </lineage>
</organism>
<accession>A0A5B9QEM7</accession>
<evidence type="ECO:0000313" key="2">
    <source>
        <dbReference type="Proteomes" id="UP000323917"/>
    </source>
</evidence>
<dbReference type="EMBL" id="CP042913">
    <property type="protein sequence ID" value="QEG37497.1"/>
    <property type="molecule type" value="Genomic_DNA"/>
</dbReference>
<gene>
    <name evidence="1" type="ORF">Pr1d_48430</name>
</gene>